<name>A0ABT2M7Q9_9MYCO</name>
<dbReference type="SUPFAM" id="SSF48498">
    <property type="entry name" value="Tetracyclin repressor-like, C-terminal domain"/>
    <property type="match status" value="1"/>
</dbReference>
<dbReference type="PRINTS" id="PR00455">
    <property type="entry name" value="HTHTETR"/>
</dbReference>
<gene>
    <name evidence="7" type="ORF">N4S67_03305</name>
</gene>
<evidence type="ECO:0000256" key="1">
    <source>
        <dbReference type="ARBA" id="ARBA00023015"/>
    </source>
</evidence>
<protein>
    <submittedName>
        <fullName evidence="7">TetR family transcriptional regulator</fullName>
    </submittedName>
</protein>
<keyword evidence="8" id="KW-1185">Reference proteome</keyword>
<reference evidence="8" key="1">
    <citation type="submission" date="2023-07" db="EMBL/GenBank/DDBJ databases">
        <authorList>
            <person name="Deng Y."/>
            <person name="Zhang Y.-Q."/>
        </authorList>
    </citation>
    <scope>NUCLEOTIDE SEQUENCE [LARGE SCALE GENOMIC DNA]</scope>
    <source>
        <strain evidence="8">CPCC 205710</strain>
    </source>
</reference>
<dbReference type="InterPro" id="IPR036271">
    <property type="entry name" value="Tet_transcr_reg_TetR-rel_C_sf"/>
</dbReference>
<evidence type="ECO:0000259" key="6">
    <source>
        <dbReference type="PROSITE" id="PS50977"/>
    </source>
</evidence>
<dbReference type="InterPro" id="IPR041678">
    <property type="entry name" value="TetR_C_16"/>
</dbReference>
<keyword evidence="3" id="KW-0804">Transcription</keyword>
<keyword evidence="2 4" id="KW-0238">DNA-binding</keyword>
<dbReference type="RefSeq" id="WP_260991492.1">
    <property type="nucleotide sequence ID" value="NZ_JAODWD010000001.1"/>
</dbReference>
<evidence type="ECO:0000256" key="5">
    <source>
        <dbReference type="SAM" id="MobiDB-lite"/>
    </source>
</evidence>
<dbReference type="PANTHER" id="PTHR30055">
    <property type="entry name" value="HTH-TYPE TRANSCRIPTIONAL REGULATOR RUTR"/>
    <property type="match status" value="1"/>
</dbReference>
<dbReference type="SUPFAM" id="SSF46689">
    <property type="entry name" value="Homeodomain-like"/>
    <property type="match status" value="1"/>
</dbReference>
<feature type="DNA-binding region" description="H-T-H motif" evidence="4">
    <location>
        <begin position="48"/>
        <end position="67"/>
    </location>
</feature>
<dbReference type="InterPro" id="IPR050109">
    <property type="entry name" value="HTH-type_TetR-like_transc_reg"/>
</dbReference>
<dbReference type="InterPro" id="IPR009057">
    <property type="entry name" value="Homeodomain-like_sf"/>
</dbReference>
<evidence type="ECO:0000256" key="2">
    <source>
        <dbReference type="ARBA" id="ARBA00023125"/>
    </source>
</evidence>
<organism evidence="7 8">
    <name type="scientific">Mycobacterium deserti</name>
    <dbReference type="NCBI Taxonomy" id="2978347"/>
    <lineage>
        <taxon>Bacteria</taxon>
        <taxon>Bacillati</taxon>
        <taxon>Actinomycetota</taxon>
        <taxon>Actinomycetes</taxon>
        <taxon>Mycobacteriales</taxon>
        <taxon>Mycobacteriaceae</taxon>
        <taxon>Mycobacterium</taxon>
    </lineage>
</organism>
<dbReference type="PROSITE" id="PS50977">
    <property type="entry name" value="HTH_TETR_2"/>
    <property type="match status" value="1"/>
</dbReference>
<sequence length="213" mass="22891">MSSAKSDPPSGAVSPQKRKRVRDPEAHRAAILEAARAVFGERGYRSGTIREIAGRAGVTHGLVVRHFETKDQLFVAALLDGRRIQPPADPDLSGLPERVARAYVEQIEADGPSDPFIALIRSAGDADIAKQLLRAMRMEPAAAYLAVLDATDLELRSDLLGALLIGVTFTRYILADGPLAMMSSEHLVAYLTPLVRGILIDPKPESGAQDTTS</sequence>
<dbReference type="Pfam" id="PF00440">
    <property type="entry name" value="TetR_N"/>
    <property type="match status" value="1"/>
</dbReference>
<dbReference type="EMBL" id="JAODWD010000001">
    <property type="protein sequence ID" value="MCT7657445.1"/>
    <property type="molecule type" value="Genomic_DNA"/>
</dbReference>
<accession>A0ABT2M7Q9</accession>
<dbReference type="Gene3D" id="1.10.10.60">
    <property type="entry name" value="Homeodomain-like"/>
    <property type="match status" value="1"/>
</dbReference>
<keyword evidence="1" id="KW-0805">Transcription regulation</keyword>
<dbReference type="Proteomes" id="UP001206639">
    <property type="component" value="Unassembled WGS sequence"/>
</dbReference>
<evidence type="ECO:0000313" key="7">
    <source>
        <dbReference type="EMBL" id="MCT7657445.1"/>
    </source>
</evidence>
<feature type="domain" description="HTH tetR-type" evidence="6">
    <location>
        <begin position="25"/>
        <end position="85"/>
    </location>
</feature>
<feature type="region of interest" description="Disordered" evidence="5">
    <location>
        <begin position="1"/>
        <end position="25"/>
    </location>
</feature>
<comment type="caution">
    <text evidence="7">The sequence shown here is derived from an EMBL/GenBank/DDBJ whole genome shotgun (WGS) entry which is preliminary data.</text>
</comment>
<dbReference type="Pfam" id="PF17920">
    <property type="entry name" value="TetR_C_16"/>
    <property type="match status" value="1"/>
</dbReference>
<dbReference type="Gene3D" id="1.10.357.10">
    <property type="entry name" value="Tetracycline Repressor, domain 2"/>
    <property type="match status" value="1"/>
</dbReference>
<evidence type="ECO:0000256" key="3">
    <source>
        <dbReference type="ARBA" id="ARBA00023163"/>
    </source>
</evidence>
<dbReference type="InterPro" id="IPR001647">
    <property type="entry name" value="HTH_TetR"/>
</dbReference>
<evidence type="ECO:0000313" key="8">
    <source>
        <dbReference type="Proteomes" id="UP001206639"/>
    </source>
</evidence>
<dbReference type="PANTHER" id="PTHR30055:SF234">
    <property type="entry name" value="HTH-TYPE TRANSCRIPTIONAL REGULATOR BETI"/>
    <property type="match status" value="1"/>
</dbReference>
<proteinExistence type="predicted"/>
<evidence type="ECO:0000256" key="4">
    <source>
        <dbReference type="PROSITE-ProRule" id="PRU00335"/>
    </source>
</evidence>